<comment type="caution">
    <text evidence="1">The sequence shown here is derived from an EMBL/GenBank/DDBJ whole genome shotgun (WGS) entry which is preliminary data.</text>
</comment>
<reference evidence="1" key="1">
    <citation type="submission" date="2022-07" db="EMBL/GenBank/DDBJ databases">
        <title>Taxonomy of Novel Oxalotrophic and Methylotrophic Bacteria.</title>
        <authorList>
            <person name="Sahin N."/>
            <person name="Tani A."/>
        </authorList>
    </citation>
    <scope>NUCLEOTIDE SEQUENCE</scope>
    <source>
        <strain evidence="1">Y10</strain>
    </source>
</reference>
<proteinExistence type="predicted"/>
<dbReference type="Proteomes" id="UP001143543">
    <property type="component" value="Unassembled WGS sequence"/>
</dbReference>
<sequence length="205" mass="23105">MEDGTKVGESLTTHSFVANGKAVKGTVIDTYSSEGACFIENEIIGADPEIIPYMWNGRGNKPYDFKTRDIKENKGEQSALQYMYRGSMTSDGKMASARDFGNLGAGIVAGRFGLGWGGSRFGFDALQSWQDSRLERGYLEIGDGYLSYIFFNFTWSVEGIPTQKAQYIGWLIGVELYNKDIEKLYQPYKAPANQVYWTTYPYYRP</sequence>
<accession>A0ABQ5MKC6</accession>
<dbReference type="EMBL" id="BRVO01000002">
    <property type="protein sequence ID" value="GLB49849.1"/>
    <property type="molecule type" value="Genomic_DNA"/>
</dbReference>
<evidence type="ECO:0000313" key="2">
    <source>
        <dbReference type="Proteomes" id="UP001143543"/>
    </source>
</evidence>
<dbReference type="RefSeq" id="WP_281765472.1">
    <property type="nucleotide sequence ID" value="NZ_BRVO01000002.1"/>
</dbReference>
<name>A0ABQ5MKC6_9FLAO</name>
<evidence type="ECO:0000313" key="1">
    <source>
        <dbReference type="EMBL" id="GLB49849.1"/>
    </source>
</evidence>
<protein>
    <submittedName>
        <fullName evidence="1">Uncharacterized protein</fullName>
    </submittedName>
</protein>
<keyword evidence="2" id="KW-1185">Reference proteome</keyword>
<organism evidence="1 2">
    <name type="scientific">Neptunitalea lumnitzerae</name>
    <dbReference type="NCBI Taxonomy" id="2965509"/>
    <lineage>
        <taxon>Bacteria</taxon>
        <taxon>Pseudomonadati</taxon>
        <taxon>Bacteroidota</taxon>
        <taxon>Flavobacteriia</taxon>
        <taxon>Flavobacteriales</taxon>
        <taxon>Flavobacteriaceae</taxon>
        <taxon>Neptunitalea</taxon>
    </lineage>
</organism>
<gene>
    <name evidence="1" type="ORF">Y10_22170</name>
</gene>